<feature type="domain" description="DNA polymerase III delta subunit-like C-terminal" evidence="10">
    <location>
        <begin position="217"/>
        <end position="335"/>
    </location>
</feature>
<sequence length="339" mass="39107">MDFQNAIQELDKGIVKPFYCLQGSEVYLQQTFRQALAQKIETSTGELDVTSFDWNEVSLDTILDEAETYSFFVDQRLIIVDQVDLLISQPNKKMTESETQRLVDYLKDPNPSTCILFIVPFDQIDKRRKLTKCFVKETRYINISPLEENAVQTFIQTYIQSQSFEMTPEAQKGLLQRVDYQLSQAVTEVQKLKQFAQSGQKVTLEVVQSLVTRSLTSDVFELTNAILAGKLEPSIQIYQDLILMKHDPIQLHALIVSQFRLFVQVKILQRQGMRQDEIAKSLAVHPYRVKLALQASRQMHLNELSQLYLQLVEADYQMKTGLGSKDTSFYLILTKIMQL</sequence>
<feature type="domain" description="DNA polymerase III delta N-terminal" evidence="9">
    <location>
        <begin position="19"/>
        <end position="143"/>
    </location>
</feature>
<name>A0A1G7PT70_9LACT</name>
<dbReference type="SUPFAM" id="SSF48019">
    <property type="entry name" value="post-AAA+ oligomerization domain-like"/>
    <property type="match status" value="1"/>
</dbReference>
<dbReference type="GO" id="GO:0009360">
    <property type="term" value="C:DNA polymerase III complex"/>
    <property type="evidence" value="ECO:0007669"/>
    <property type="project" value="InterPro"/>
</dbReference>
<gene>
    <name evidence="11" type="ORF">SAMN05421791_101363</name>
</gene>
<evidence type="ECO:0000313" key="12">
    <source>
        <dbReference type="Proteomes" id="UP000199708"/>
    </source>
</evidence>
<dbReference type="PANTHER" id="PTHR34388">
    <property type="entry name" value="DNA POLYMERASE III SUBUNIT DELTA"/>
    <property type="match status" value="1"/>
</dbReference>
<dbReference type="Proteomes" id="UP000199708">
    <property type="component" value="Unassembled WGS sequence"/>
</dbReference>
<organism evidence="11 12">
    <name type="scientific">Facklamia miroungae</name>
    <dbReference type="NCBI Taxonomy" id="120956"/>
    <lineage>
        <taxon>Bacteria</taxon>
        <taxon>Bacillati</taxon>
        <taxon>Bacillota</taxon>
        <taxon>Bacilli</taxon>
        <taxon>Lactobacillales</taxon>
        <taxon>Aerococcaceae</taxon>
        <taxon>Facklamia</taxon>
    </lineage>
</organism>
<evidence type="ECO:0000256" key="7">
    <source>
        <dbReference type="ARBA" id="ARBA00034754"/>
    </source>
</evidence>
<dbReference type="InterPro" id="IPR010372">
    <property type="entry name" value="DNA_pol3_delta_N"/>
</dbReference>
<keyword evidence="12" id="KW-1185">Reference proteome</keyword>
<dbReference type="EC" id="2.7.7.7" evidence="1"/>
<dbReference type="SUPFAM" id="SSF52540">
    <property type="entry name" value="P-loop containing nucleoside triphosphate hydrolases"/>
    <property type="match status" value="1"/>
</dbReference>
<keyword evidence="6" id="KW-0239">DNA-directed DNA polymerase</keyword>
<evidence type="ECO:0000256" key="8">
    <source>
        <dbReference type="ARBA" id="ARBA00049244"/>
    </source>
</evidence>
<comment type="similarity">
    <text evidence="7">Belongs to the DNA polymerase HolA subunit family.</text>
</comment>
<reference evidence="11 12" key="1">
    <citation type="submission" date="2016-10" db="EMBL/GenBank/DDBJ databases">
        <authorList>
            <person name="de Groot N.N."/>
        </authorList>
    </citation>
    <scope>NUCLEOTIDE SEQUENCE [LARGE SCALE GENOMIC DNA]</scope>
    <source>
        <strain evidence="11 12">ATCC BAA-466</strain>
    </source>
</reference>
<evidence type="ECO:0000259" key="9">
    <source>
        <dbReference type="Pfam" id="PF06144"/>
    </source>
</evidence>
<evidence type="ECO:0000256" key="2">
    <source>
        <dbReference type="ARBA" id="ARBA00017703"/>
    </source>
</evidence>
<dbReference type="Gene3D" id="1.10.8.60">
    <property type="match status" value="1"/>
</dbReference>
<evidence type="ECO:0000256" key="1">
    <source>
        <dbReference type="ARBA" id="ARBA00012417"/>
    </source>
</evidence>
<dbReference type="EMBL" id="FNCK01000001">
    <property type="protein sequence ID" value="SDF89438.1"/>
    <property type="molecule type" value="Genomic_DNA"/>
</dbReference>
<dbReference type="InterPro" id="IPR008921">
    <property type="entry name" value="DNA_pol3_clamp-load_cplx_C"/>
</dbReference>
<keyword evidence="4" id="KW-0548">Nucleotidyltransferase</keyword>
<evidence type="ECO:0000256" key="4">
    <source>
        <dbReference type="ARBA" id="ARBA00022695"/>
    </source>
</evidence>
<dbReference type="NCBIfam" id="TIGR01128">
    <property type="entry name" value="holA"/>
    <property type="match status" value="1"/>
</dbReference>
<dbReference type="InterPro" id="IPR005790">
    <property type="entry name" value="DNA_polIII_delta"/>
</dbReference>
<keyword evidence="3" id="KW-0808">Transferase</keyword>
<dbReference type="Gene3D" id="1.20.272.10">
    <property type="match status" value="1"/>
</dbReference>
<dbReference type="STRING" id="120956.SAMN05421791_101363"/>
<dbReference type="RefSeq" id="WP_090289055.1">
    <property type="nucleotide sequence ID" value="NZ_FNCK01000001.1"/>
</dbReference>
<keyword evidence="5" id="KW-0235">DNA replication</keyword>
<evidence type="ECO:0000259" key="10">
    <source>
        <dbReference type="Pfam" id="PF21694"/>
    </source>
</evidence>
<dbReference type="GO" id="GO:0006261">
    <property type="term" value="P:DNA-templated DNA replication"/>
    <property type="evidence" value="ECO:0007669"/>
    <property type="project" value="TreeGrafter"/>
</dbReference>
<evidence type="ECO:0000256" key="3">
    <source>
        <dbReference type="ARBA" id="ARBA00022679"/>
    </source>
</evidence>
<dbReference type="Pfam" id="PF06144">
    <property type="entry name" value="DNA_pol3_delta"/>
    <property type="match status" value="1"/>
</dbReference>
<dbReference type="OrthoDB" id="9775929at2"/>
<evidence type="ECO:0000313" key="11">
    <source>
        <dbReference type="EMBL" id="SDF89438.1"/>
    </source>
</evidence>
<evidence type="ECO:0000256" key="6">
    <source>
        <dbReference type="ARBA" id="ARBA00022932"/>
    </source>
</evidence>
<dbReference type="GO" id="GO:0003677">
    <property type="term" value="F:DNA binding"/>
    <property type="evidence" value="ECO:0007669"/>
    <property type="project" value="InterPro"/>
</dbReference>
<evidence type="ECO:0000256" key="5">
    <source>
        <dbReference type="ARBA" id="ARBA00022705"/>
    </source>
</evidence>
<accession>A0A1G7PT70</accession>
<dbReference type="Pfam" id="PF21694">
    <property type="entry name" value="DNA_pol3_delta_C"/>
    <property type="match status" value="1"/>
</dbReference>
<dbReference type="Gene3D" id="3.40.50.300">
    <property type="entry name" value="P-loop containing nucleotide triphosphate hydrolases"/>
    <property type="match status" value="1"/>
</dbReference>
<dbReference type="GO" id="GO:0003887">
    <property type="term" value="F:DNA-directed DNA polymerase activity"/>
    <property type="evidence" value="ECO:0007669"/>
    <property type="project" value="UniProtKB-KW"/>
</dbReference>
<dbReference type="AlphaFoldDB" id="A0A1G7PT70"/>
<dbReference type="PANTHER" id="PTHR34388:SF1">
    <property type="entry name" value="DNA POLYMERASE III SUBUNIT DELTA"/>
    <property type="match status" value="1"/>
</dbReference>
<comment type="catalytic activity">
    <reaction evidence="8">
        <text>DNA(n) + a 2'-deoxyribonucleoside 5'-triphosphate = DNA(n+1) + diphosphate</text>
        <dbReference type="Rhea" id="RHEA:22508"/>
        <dbReference type="Rhea" id="RHEA-COMP:17339"/>
        <dbReference type="Rhea" id="RHEA-COMP:17340"/>
        <dbReference type="ChEBI" id="CHEBI:33019"/>
        <dbReference type="ChEBI" id="CHEBI:61560"/>
        <dbReference type="ChEBI" id="CHEBI:173112"/>
        <dbReference type="EC" id="2.7.7.7"/>
    </reaction>
</comment>
<proteinExistence type="inferred from homology"/>
<protein>
    <recommendedName>
        <fullName evidence="2">DNA polymerase III subunit delta</fullName>
        <ecNumber evidence="1">2.7.7.7</ecNumber>
    </recommendedName>
</protein>
<dbReference type="InterPro" id="IPR048466">
    <property type="entry name" value="DNA_pol3_delta-like_C"/>
</dbReference>
<dbReference type="InterPro" id="IPR027417">
    <property type="entry name" value="P-loop_NTPase"/>
</dbReference>